<dbReference type="PANTHER" id="PTHR11662">
    <property type="entry name" value="SOLUTE CARRIER FAMILY 17"/>
    <property type="match status" value="1"/>
</dbReference>
<reference evidence="9" key="2">
    <citation type="submission" date="2007-04" db="EMBL/GenBank/DDBJ databases">
        <title>The genome of the human body louse.</title>
        <authorList>
            <consortium name="The Human Body Louse Genome Consortium"/>
            <person name="Kirkness E."/>
            <person name="Walenz B."/>
            <person name="Hass B."/>
            <person name="Bruggner R."/>
            <person name="Strausberg R."/>
        </authorList>
    </citation>
    <scope>NUCLEOTIDE SEQUENCE</scope>
    <source>
        <strain evidence="9">USDA</strain>
    </source>
</reference>
<dbReference type="Gene3D" id="1.20.1250.20">
    <property type="entry name" value="MFS general substrate transporter like domains"/>
    <property type="match status" value="2"/>
</dbReference>
<feature type="transmembrane region" description="Helical" evidence="7">
    <location>
        <begin position="433"/>
        <end position="452"/>
    </location>
</feature>
<dbReference type="RefSeq" id="XP_002426679.1">
    <property type="nucleotide sequence ID" value="XM_002426634.1"/>
</dbReference>
<dbReference type="Proteomes" id="UP000009046">
    <property type="component" value="Unassembled WGS sequence"/>
</dbReference>
<evidence type="ECO:0000256" key="7">
    <source>
        <dbReference type="SAM" id="Phobius"/>
    </source>
</evidence>
<dbReference type="EnsemblMetazoa" id="PHUM268240-RA">
    <property type="protein sequence ID" value="PHUM268240-PA"/>
    <property type="gene ID" value="PHUM268240"/>
</dbReference>
<protein>
    <submittedName>
        <fullName evidence="9 10">Sialin, putative</fullName>
    </submittedName>
</protein>
<dbReference type="SUPFAM" id="SSF103473">
    <property type="entry name" value="MFS general substrate transporter"/>
    <property type="match status" value="1"/>
</dbReference>
<dbReference type="CDD" id="cd17318">
    <property type="entry name" value="MFS_SLC17"/>
    <property type="match status" value="1"/>
</dbReference>
<keyword evidence="3 7" id="KW-0812">Transmembrane</keyword>
<dbReference type="HOGENOM" id="CLU_001265_5_0_1"/>
<evidence type="ECO:0000313" key="10">
    <source>
        <dbReference type="EnsemblMetazoa" id="PHUM268240-PA"/>
    </source>
</evidence>
<dbReference type="VEuPathDB" id="VectorBase:PHUM268240"/>
<dbReference type="Pfam" id="PF07690">
    <property type="entry name" value="MFS_1"/>
    <property type="match status" value="1"/>
</dbReference>
<dbReference type="OrthoDB" id="2985014at2759"/>
<evidence type="ECO:0000256" key="3">
    <source>
        <dbReference type="ARBA" id="ARBA00022692"/>
    </source>
</evidence>
<feature type="domain" description="Major facilitator superfamily (MFS) profile" evidence="8">
    <location>
        <begin position="1"/>
        <end position="457"/>
    </location>
</feature>
<feature type="transmembrane region" description="Helical" evidence="7">
    <location>
        <begin position="117"/>
        <end position="137"/>
    </location>
</feature>
<evidence type="ECO:0000256" key="5">
    <source>
        <dbReference type="ARBA" id="ARBA00022989"/>
    </source>
</evidence>
<evidence type="ECO:0000256" key="2">
    <source>
        <dbReference type="ARBA" id="ARBA00022448"/>
    </source>
</evidence>
<dbReference type="STRING" id="121224.E0VKN5"/>
<dbReference type="KEGG" id="phu:Phum_PHUM268240"/>
<name>E0VKN5_PEDHC</name>
<dbReference type="GeneID" id="8235562"/>
<organism>
    <name type="scientific">Pediculus humanus subsp. corporis</name>
    <name type="common">Body louse</name>
    <dbReference type="NCBI Taxonomy" id="121224"/>
    <lineage>
        <taxon>Eukaryota</taxon>
        <taxon>Metazoa</taxon>
        <taxon>Ecdysozoa</taxon>
        <taxon>Arthropoda</taxon>
        <taxon>Hexapoda</taxon>
        <taxon>Insecta</taxon>
        <taxon>Pterygota</taxon>
        <taxon>Neoptera</taxon>
        <taxon>Paraneoptera</taxon>
        <taxon>Psocodea</taxon>
        <taxon>Troctomorpha</taxon>
        <taxon>Phthiraptera</taxon>
        <taxon>Anoplura</taxon>
        <taxon>Pediculidae</taxon>
        <taxon>Pediculus</taxon>
    </lineage>
</organism>
<keyword evidence="4" id="KW-0769">Symport</keyword>
<dbReference type="PROSITE" id="PS50850">
    <property type="entry name" value="MFS"/>
    <property type="match status" value="1"/>
</dbReference>
<feature type="transmembrane region" description="Helical" evidence="7">
    <location>
        <begin position="143"/>
        <end position="163"/>
    </location>
</feature>
<reference evidence="10" key="3">
    <citation type="submission" date="2021-02" db="UniProtKB">
        <authorList>
            <consortium name="EnsemblMetazoa"/>
        </authorList>
    </citation>
    <scope>IDENTIFICATION</scope>
    <source>
        <strain evidence="10">USDA</strain>
    </source>
</reference>
<evidence type="ECO:0000256" key="6">
    <source>
        <dbReference type="ARBA" id="ARBA00023136"/>
    </source>
</evidence>
<dbReference type="EMBL" id="DS235250">
    <property type="protein sequence ID" value="EEB13941.1"/>
    <property type="molecule type" value="Genomic_DNA"/>
</dbReference>
<evidence type="ECO:0000313" key="11">
    <source>
        <dbReference type="Proteomes" id="UP000009046"/>
    </source>
</evidence>
<evidence type="ECO:0000256" key="4">
    <source>
        <dbReference type="ARBA" id="ARBA00022847"/>
    </source>
</evidence>
<accession>E0VKN5</accession>
<feature type="transmembrane region" description="Helical" evidence="7">
    <location>
        <begin position="399"/>
        <end position="421"/>
    </location>
</feature>
<dbReference type="InterPro" id="IPR036259">
    <property type="entry name" value="MFS_trans_sf"/>
</dbReference>
<gene>
    <name evidence="10" type="primary">8235562</name>
    <name evidence="9" type="ORF">Phum_PHUM268240</name>
</gene>
<keyword evidence="5 7" id="KW-1133">Transmembrane helix</keyword>
<dbReference type="CTD" id="8235562"/>
<dbReference type="eggNOG" id="KOG2532">
    <property type="taxonomic scope" value="Eukaryota"/>
</dbReference>
<feature type="transmembrane region" description="Helical" evidence="7">
    <location>
        <begin position="343"/>
        <end position="360"/>
    </location>
</feature>
<feature type="transmembrane region" description="Helical" evidence="7">
    <location>
        <begin position="366"/>
        <end position="392"/>
    </location>
</feature>
<sequence>MRTDMNIAMVAMAKSSENKSGNISGQQNTNPSYCYVYNNESDNSYKAQFKLLEDDEFISRSLRKQLKIDEEGEFEWSPNIQSVIISSFYWCYVLSQVAGGILTQKFGTKLIFGGSQLATAICSLLIPSCASIHWLVLVLLRSIQGIASGLTWPAMYAAVGHWIPSHERSRFMSSFQGFSFGIGVTYMLAGIIIANFGWRVVFYVTGMLGIIWCTFWYFFAFDEPENHPRISPLELEYIRLHVGSTVVTAKKKVVPWKKVLTSLPAWSIGITTFGRIWVHYTFMIPGPKYIKTILGLNIQENGLMSGAPFIGSYLSSVIFCYVADKLHTKNIFSLTNIRKINTALSQAVPGIMLVIIGYLGCDFISVFILWFIAVTLITAAYAGAMASIVDIAPNYAGPVLAFAQTVHMSASFISPLVAGSILSKGEDIDNWRMVFMVSAAVACITYIFFQIFGTSKIQDWNYQGVKTSLNCVNHQDTIIPLKLEKDEKSTNTNSLEKTNNC</sequence>
<dbReference type="OMA" id="WLHVGFF"/>
<dbReference type="FunCoup" id="E0VKN5">
    <property type="interactions" value="5"/>
</dbReference>
<dbReference type="InterPro" id="IPR050382">
    <property type="entry name" value="MFS_Na/Anion_cotransporter"/>
</dbReference>
<dbReference type="GO" id="GO:0006820">
    <property type="term" value="P:monoatomic anion transport"/>
    <property type="evidence" value="ECO:0007669"/>
    <property type="project" value="TreeGrafter"/>
</dbReference>
<evidence type="ECO:0000259" key="8">
    <source>
        <dbReference type="PROSITE" id="PS50850"/>
    </source>
</evidence>
<dbReference type="GO" id="GO:0016020">
    <property type="term" value="C:membrane"/>
    <property type="evidence" value="ECO:0007669"/>
    <property type="project" value="UniProtKB-SubCell"/>
</dbReference>
<reference evidence="9" key="1">
    <citation type="submission" date="2007-04" db="EMBL/GenBank/DDBJ databases">
        <title>Annotation of Pediculus humanus corporis strain USDA.</title>
        <authorList>
            <person name="Kirkness E."/>
            <person name="Hannick L."/>
            <person name="Hass B."/>
            <person name="Bruggner R."/>
            <person name="Lawson D."/>
            <person name="Bidwell S."/>
            <person name="Joardar V."/>
            <person name="Caler E."/>
            <person name="Walenz B."/>
            <person name="Inman J."/>
            <person name="Schobel S."/>
            <person name="Galinsky K."/>
            <person name="Amedeo P."/>
            <person name="Strausberg R."/>
        </authorList>
    </citation>
    <scope>NUCLEOTIDE SEQUENCE</scope>
    <source>
        <strain evidence="9">USDA</strain>
    </source>
</reference>
<keyword evidence="2" id="KW-0813">Transport</keyword>
<comment type="subcellular location">
    <subcellularLocation>
        <location evidence="1">Membrane</location>
        <topology evidence="1">Multi-pass membrane protein</topology>
    </subcellularLocation>
</comment>
<feature type="transmembrane region" description="Helical" evidence="7">
    <location>
        <begin position="259"/>
        <end position="282"/>
    </location>
</feature>
<dbReference type="PANTHER" id="PTHR11662:SF77">
    <property type="entry name" value="MAJOR FACILITATOR SUPERFAMILY TRANSPORTER 17, ISOFORM F"/>
    <property type="match status" value="1"/>
</dbReference>
<evidence type="ECO:0000256" key="1">
    <source>
        <dbReference type="ARBA" id="ARBA00004141"/>
    </source>
</evidence>
<dbReference type="EMBL" id="AAZO01003103">
    <property type="status" value="NOT_ANNOTATED_CDS"/>
    <property type="molecule type" value="Genomic_DNA"/>
</dbReference>
<dbReference type="GO" id="GO:0015293">
    <property type="term" value="F:symporter activity"/>
    <property type="evidence" value="ECO:0007669"/>
    <property type="project" value="UniProtKB-KW"/>
</dbReference>
<dbReference type="InParanoid" id="E0VKN5"/>
<keyword evidence="11" id="KW-1185">Reference proteome</keyword>
<feature type="transmembrane region" description="Helical" evidence="7">
    <location>
        <begin position="302"/>
        <end position="322"/>
    </location>
</feature>
<dbReference type="AlphaFoldDB" id="E0VKN5"/>
<dbReference type="InterPro" id="IPR011701">
    <property type="entry name" value="MFS"/>
</dbReference>
<proteinExistence type="predicted"/>
<dbReference type="InterPro" id="IPR020846">
    <property type="entry name" value="MFS_dom"/>
</dbReference>
<evidence type="ECO:0000313" key="9">
    <source>
        <dbReference type="EMBL" id="EEB13941.1"/>
    </source>
</evidence>
<dbReference type="FunFam" id="1.20.1250.20:FF:000003">
    <property type="entry name" value="Solute carrier family 17 member 3"/>
    <property type="match status" value="1"/>
</dbReference>
<keyword evidence="6 7" id="KW-0472">Membrane</keyword>
<feature type="transmembrane region" description="Helical" evidence="7">
    <location>
        <begin position="200"/>
        <end position="219"/>
    </location>
</feature>
<feature type="transmembrane region" description="Helical" evidence="7">
    <location>
        <begin position="175"/>
        <end position="194"/>
    </location>
</feature>